<name>A0A1F6Y759_9BACT</name>
<feature type="transmembrane region" description="Helical" evidence="1">
    <location>
        <begin position="12"/>
        <end position="37"/>
    </location>
</feature>
<comment type="caution">
    <text evidence="2">The sequence shown here is derived from an EMBL/GenBank/DDBJ whole genome shotgun (WGS) entry which is preliminary data.</text>
</comment>
<sequence>MQEGKIPKVIGFLIPIALTASFVTGAFVYITLPALWIPGAEHFLLNLFHPGSLMREINLPFLILPPFELLIIYLLVAILFKRYINFMKGFRFGTILGIGITIIWPIISIIIIILGGAH</sequence>
<proteinExistence type="predicted"/>
<keyword evidence="1" id="KW-0472">Membrane</keyword>
<organism evidence="2 3">
    <name type="scientific">Candidatus Nomurabacteria bacterium RIFCSPLOWO2_12_FULL_44_11</name>
    <dbReference type="NCBI Taxonomy" id="1801796"/>
    <lineage>
        <taxon>Bacteria</taxon>
        <taxon>Candidatus Nomuraibacteriota</taxon>
    </lineage>
</organism>
<protein>
    <submittedName>
        <fullName evidence="2">Uncharacterized protein</fullName>
    </submittedName>
</protein>
<gene>
    <name evidence="2" type="ORF">A3G53_02085</name>
</gene>
<evidence type="ECO:0000256" key="1">
    <source>
        <dbReference type="SAM" id="Phobius"/>
    </source>
</evidence>
<feature type="transmembrane region" description="Helical" evidence="1">
    <location>
        <begin position="57"/>
        <end position="80"/>
    </location>
</feature>
<evidence type="ECO:0000313" key="3">
    <source>
        <dbReference type="Proteomes" id="UP000178645"/>
    </source>
</evidence>
<reference evidence="2 3" key="1">
    <citation type="journal article" date="2016" name="Nat. Commun.">
        <title>Thousands of microbial genomes shed light on interconnected biogeochemical processes in an aquifer system.</title>
        <authorList>
            <person name="Anantharaman K."/>
            <person name="Brown C.T."/>
            <person name="Hug L.A."/>
            <person name="Sharon I."/>
            <person name="Castelle C.J."/>
            <person name="Probst A.J."/>
            <person name="Thomas B.C."/>
            <person name="Singh A."/>
            <person name="Wilkins M.J."/>
            <person name="Karaoz U."/>
            <person name="Brodie E.L."/>
            <person name="Williams K.H."/>
            <person name="Hubbard S.S."/>
            <person name="Banfield J.F."/>
        </authorList>
    </citation>
    <scope>NUCLEOTIDE SEQUENCE [LARGE SCALE GENOMIC DNA]</scope>
</reference>
<accession>A0A1F6Y759</accession>
<keyword evidence="1" id="KW-0812">Transmembrane</keyword>
<dbReference type="EMBL" id="MFVU01000011">
    <property type="protein sequence ID" value="OGJ02162.1"/>
    <property type="molecule type" value="Genomic_DNA"/>
</dbReference>
<dbReference type="AlphaFoldDB" id="A0A1F6Y759"/>
<dbReference type="Proteomes" id="UP000178645">
    <property type="component" value="Unassembled WGS sequence"/>
</dbReference>
<keyword evidence="1" id="KW-1133">Transmembrane helix</keyword>
<feature type="transmembrane region" description="Helical" evidence="1">
    <location>
        <begin position="92"/>
        <end position="117"/>
    </location>
</feature>
<evidence type="ECO:0000313" key="2">
    <source>
        <dbReference type="EMBL" id="OGJ02162.1"/>
    </source>
</evidence>